<dbReference type="Proteomes" id="UP000464178">
    <property type="component" value="Chromosome"/>
</dbReference>
<gene>
    <name evidence="1" type="ORF">SOIL9_84390</name>
</gene>
<dbReference type="AlphaFoldDB" id="A0A6P2DE31"/>
<evidence type="ECO:0000313" key="1">
    <source>
        <dbReference type="EMBL" id="VTR99672.1"/>
    </source>
</evidence>
<protein>
    <submittedName>
        <fullName evidence="1">Uncharacterized protein</fullName>
    </submittedName>
</protein>
<proteinExistence type="predicted"/>
<dbReference type="EMBL" id="LR593886">
    <property type="protein sequence ID" value="VTR99672.1"/>
    <property type="molecule type" value="Genomic_DNA"/>
</dbReference>
<keyword evidence="2" id="KW-1185">Reference proteome</keyword>
<sequence length="177" mass="19331">MAPEGPGVLYRFVGPRVIAKRDDGIARGTPIASPEDVLRWVTSNTEGHQSQGEVTVTFVVNEAGTLLIADRHSEHVACAGNQPVRAAGEMCFVVRDTSVTVTRISNQSTGYCPEPECWVGVVAALREAGLEPTEGFDPRCEFRRCPECRAINLLKHDVFECVICSAELPREYNCQAP</sequence>
<accession>A0A6P2DE31</accession>
<name>A0A6P2DE31_9BACT</name>
<evidence type="ECO:0000313" key="2">
    <source>
        <dbReference type="Proteomes" id="UP000464178"/>
    </source>
</evidence>
<dbReference type="KEGG" id="gms:SOIL9_84390"/>
<reference evidence="1 2" key="1">
    <citation type="submission" date="2019-05" db="EMBL/GenBank/DDBJ databases">
        <authorList>
            <consortium name="Science for Life Laboratories"/>
        </authorList>
    </citation>
    <scope>NUCLEOTIDE SEQUENCE [LARGE SCALE GENOMIC DNA]</scope>
    <source>
        <strain evidence="1">Soil9</strain>
    </source>
</reference>
<organism evidence="1 2">
    <name type="scientific">Gemmata massiliana</name>
    <dbReference type="NCBI Taxonomy" id="1210884"/>
    <lineage>
        <taxon>Bacteria</taxon>
        <taxon>Pseudomonadati</taxon>
        <taxon>Planctomycetota</taxon>
        <taxon>Planctomycetia</taxon>
        <taxon>Gemmatales</taxon>
        <taxon>Gemmataceae</taxon>
        <taxon>Gemmata</taxon>
    </lineage>
</organism>